<reference evidence="2" key="1">
    <citation type="journal article" date="2022" name="bioRxiv">
        <title>Sequencing and chromosome-scale assembly of the giantPleurodeles waltlgenome.</title>
        <authorList>
            <person name="Brown T."/>
            <person name="Elewa A."/>
            <person name="Iarovenko S."/>
            <person name="Subramanian E."/>
            <person name="Araus A.J."/>
            <person name="Petzold A."/>
            <person name="Susuki M."/>
            <person name="Suzuki K.-i.T."/>
            <person name="Hayashi T."/>
            <person name="Toyoda A."/>
            <person name="Oliveira C."/>
            <person name="Osipova E."/>
            <person name="Leigh N.D."/>
            <person name="Simon A."/>
            <person name="Yun M.H."/>
        </authorList>
    </citation>
    <scope>NUCLEOTIDE SEQUENCE</scope>
    <source>
        <strain evidence="2">20211129_DDA</strain>
        <tissue evidence="2">Liver</tissue>
    </source>
</reference>
<sequence length="103" mass="12154">MFTSSTALGGDTARPGRSEASERRARRRRMRVMEERDETQRGAVGPERREREQKAKRRKEDATQSRVRSLRGGREEKLQTRKPATFLEECGLSRYEDWQRKEV</sequence>
<organism evidence="2 3">
    <name type="scientific">Pleurodeles waltl</name>
    <name type="common">Iberian ribbed newt</name>
    <dbReference type="NCBI Taxonomy" id="8319"/>
    <lineage>
        <taxon>Eukaryota</taxon>
        <taxon>Metazoa</taxon>
        <taxon>Chordata</taxon>
        <taxon>Craniata</taxon>
        <taxon>Vertebrata</taxon>
        <taxon>Euteleostomi</taxon>
        <taxon>Amphibia</taxon>
        <taxon>Batrachia</taxon>
        <taxon>Caudata</taxon>
        <taxon>Salamandroidea</taxon>
        <taxon>Salamandridae</taxon>
        <taxon>Pleurodelinae</taxon>
        <taxon>Pleurodeles</taxon>
    </lineage>
</organism>
<evidence type="ECO:0000256" key="1">
    <source>
        <dbReference type="SAM" id="MobiDB-lite"/>
    </source>
</evidence>
<dbReference type="Proteomes" id="UP001066276">
    <property type="component" value="Chromosome 12"/>
</dbReference>
<comment type="caution">
    <text evidence="2">The sequence shown here is derived from an EMBL/GenBank/DDBJ whole genome shotgun (WGS) entry which is preliminary data.</text>
</comment>
<dbReference type="EMBL" id="JANPWB010000016">
    <property type="protein sequence ID" value="KAJ1081944.1"/>
    <property type="molecule type" value="Genomic_DNA"/>
</dbReference>
<gene>
    <name evidence="2" type="ORF">NDU88_002116</name>
</gene>
<feature type="compositionally biased region" description="Basic and acidic residues" evidence="1">
    <location>
        <begin position="14"/>
        <end position="23"/>
    </location>
</feature>
<evidence type="ECO:0000313" key="2">
    <source>
        <dbReference type="EMBL" id="KAJ1081944.1"/>
    </source>
</evidence>
<proteinExistence type="predicted"/>
<evidence type="ECO:0000313" key="3">
    <source>
        <dbReference type="Proteomes" id="UP001066276"/>
    </source>
</evidence>
<feature type="compositionally biased region" description="Basic and acidic residues" evidence="1">
    <location>
        <begin position="31"/>
        <end position="63"/>
    </location>
</feature>
<name>A0AAV7KUG1_PLEWA</name>
<dbReference type="AlphaFoldDB" id="A0AAV7KUG1"/>
<keyword evidence="3" id="KW-1185">Reference proteome</keyword>
<feature type="region of interest" description="Disordered" evidence="1">
    <location>
        <begin position="1"/>
        <end position="82"/>
    </location>
</feature>
<accession>A0AAV7KUG1</accession>
<protein>
    <submittedName>
        <fullName evidence="2">Uncharacterized protein</fullName>
    </submittedName>
</protein>